<evidence type="ECO:0000313" key="2">
    <source>
        <dbReference type="Proteomes" id="UP001549119"/>
    </source>
</evidence>
<keyword evidence="2" id="KW-1185">Reference proteome</keyword>
<proteinExistence type="predicted"/>
<reference evidence="1 2" key="1">
    <citation type="submission" date="2024-06" db="EMBL/GenBank/DDBJ databases">
        <title>Genomics of switchgrass bacterial isolates.</title>
        <authorList>
            <person name="Shade A."/>
        </authorList>
    </citation>
    <scope>NUCLEOTIDE SEQUENCE [LARGE SCALE GENOMIC DNA]</scope>
    <source>
        <strain evidence="1 2">PvP084</strain>
    </source>
</reference>
<accession>A0ABV2NUA9</accession>
<name>A0ABV2NUA9_9HYPH</name>
<organism evidence="1 2">
    <name type="scientific">Methylobacterium radiotolerans</name>
    <dbReference type="NCBI Taxonomy" id="31998"/>
    <lineage>
        <taxon>Bacteria</taxon>
        <taxon>Pseudomonadati</taxon>
        <taxon>Pseudomonadota</taxon>
        <taxon>Alphaproteobacteria</taxon>
        <taxon>Hyphomicrobiales</taxon>
        <taxon>Methylobacteriaceae</taxon>
        <taxon>Methylobacterium</taxon>
    </lineage>
</organism>
<evidence type="ECO:0008006" key="3">
    <source>
        <dbReference type="Google" id="ProtNLM"/>
    </source>
</evidence>
<evidence type="ECO:0000313" key="1">
    <source>
        <dbReference type="EMBL" id="MET3870107.1"/>
    </source>
</evidence>
<protein>
    <recommendedName>
        <fullName evidence="3">Head-tail adaptor protein</fullName>
    </recommendedName>
</protein>
<gene>
    <name evidence="1" type="ORF">ABIC20_007492</name>
</gene>
<dbReference type="RefSeq" id="WP_209651030.1">
    <property type="nucleotide sequence ID" value="NZ_JBEPNV010000005.1"/>
</dbReference>
<sequence length="125" mass="14047">MNLIGNTTGTLTRKIGNSRRGEPLYAAASEIVRCDLIQLRAQVAPTSVRTDQSATHGNAEEQVADARILFRVETRPQRGDRFKIDGVVLRIEGVEPRRDVFGKLDHWDTTLVLWDDDEDSEEIVS</sequence>
<dbReference type="Proteomes" id="UP001549119">
    <property type="component" value="Unassembled WGS sequence"/>
</dbReference>
<dbReference type="EMBL" id="JBEPNW010000008">
    <property type="protein sequence ID" value="MET3870107.1"/>
    <property type="molecule type" value="Genomic_DNA"/>
</dbReference>
<comment type="caution">
    <text evidence="1">The sequence shown here is derived from an EMBL/GenBank/DDBJ whole genome shotgun (WGS) entry which is preliminary data.</text>
</comment>